<keyword evidence="2" id="KW-1185">Reference proteome</keyword>
<dbReference type="InterPro" id="IPR012340">
    <property type="entry name" value="NA-bd_OB-fold"/>
</dbReference>
<name>A0AAV3UI45_9EURY</name>
<dbReference type="AlphaFoldDB" id="A0AAV3UI45"/>
<dbReference type="Proteomes" id="UP001501729">
    <property type="component" value="Unassembled WGS sequence"/>
</dbReference>
<organism evidence="1 2">
    <name type="scientific">Haladaptatus pallidirubidus</name>
    <dbReference type="NCBI Taxonomy" id="1008152"/>
    <lineage>
        <taxon>Archaea</taxon>
        <taxon>Methanobacteriati</taxon>
        <taxon>Methanobacteriota</taxon>
        <taxon>Stenosarchaea group</taxon>
        <taxon>Halobacteria</taxon>
        <taxon>Halobacteriales</taxon>
        <taxon>Haladaptataceae</taxon>
        <taxon>Haladaptatus</taxon>
    </lineage>
</organism>
<dbReference type="SUPFAM" id="SSF50249">
    <property type="entry name" value="Nucleic acid-binding proteins"/>
    <property type="match status" value="1"/>
</dbReference>
<accession>A0AAV3UI45</accession>
<dbReference type="RefSeq" id="WP_227777662.1">
    <property type="nucleotide sequence ID" value="NZ_BAABKX010000008.1"/>
</dbReference>
<evidence type="ECO:0000313" key="2">
    <source>
        <dbReference type="Proteomes" id="UP001501729"/>
    </source>
</evidence>
<dbReference type="CDD" id="cd04491">
    <property type="entry name" value="SoSSB_OBF"/>
    <property type="match status" value="1"/>
</dbReference>
<dbReference type="EMBL" id="BAABKX010000008">
    <property type="protein sequence ID" value="GAA5051124.1"/>
    <property type="molecule type" value="Genomic_DNA"/>
</dbReference>
<evidence type="ECO:0000313" key="1">
    <source>
        <dbReference type="EMBL" id="GAA5051124.1"/>
    </source>
</evidence>
<protein>
    <submittedName>
        <fullName evidence="1">DNA-binding protein</fullName>
    </submittedName>
</protein>
<reference evidence="1 2" key="1">
    <citation type="journal article" date="2019" name="Int. J. Syst. Evol. Microbiol.">
        <title>The Global Catalogue of Microorganisms (GCM) 10K type strain sequencing project: providing services to taxonomists for standard genome sequencing and annotation.</title>
        <authorList>
            <consortium name="The Broad Institute Genomics Platform"/>
            <consortium name="The Broad Institute Genome Sequencing Center for Infectious Disease"/>
            <person name="Wu L."/>
            <person name="Ma J."/>
        </authorList>
    </citation>
    <scope>NUCLEOTIDE SEQUENCE [LARGE SCALE GENOMIC DNA]</scope>
    <source>
        <strain evidence="1 2">JCM 17504</strain>
    </source>
</reference>
<comment type="caution">
    <text evidence="1">The sequence shown here is derived from an EMBL/GenBank/DDBJ whole genome shotgun (WGS) entry which is preliminary data.</text>
</comment>
<gene>
    <name evidence="1" type="ORF">GCM10025751_26040</name>
</gene>
<dbReference type="Gene3D" id="2.40.50.140">
    <property type="entry name" value="Nucleic acid-binding proteins"/>
    <property type="match status" value="1"/>
</dbReference>
<dbReference type="GO" id="GO:0003677">
    <property type="term" value="F:DNA binding"/>
    <property type="evidence" value="ECO:0007669"/>
    <property type="project" value="UniProtKB-KW"/>
</dbReference>
<dbReference type="FunFam" id="2.40.50.140:FF:000301">
    <property type="entry name" value="Replication protein A"/>
    <property type="match status" value="1"/>
</dbReference>
<keyword evidence="1" id="KW-0238">DNA-binding</keyword>
<dbReference type="GeneID" id="68616269"/>
<proteinExistence type="predicted"/>
<sequence>MSSKHTIGQKVSVDEQAIKCDKEQFEGVEETPELRPSVAQMIQGKVDTNHPDGVGRGLTLAAEERVVAREMEIAQTRERWDRSQDATREVQCREVTRVVSQERRCAFQERAASVDPWCDPDRADPREALSQEQLAAVNKQVMRLVEKLSGWSRAVISRRLAERVVDGTSVMGAVVGVYEELRTAPGQVIPIADIQDVNRKEVSIQGTITQLWEPSNPNIAQVGLIEDESGRTKFTSWKASEVPWMDEGEQVSILGAAKNWYNGRVSVALTGWSTVHFPKRDRWWE</sequence>